<protein>
    <submittedName>
        <fullName evidence="1">Uncharacterized protein</fullName>
    </submittedName>
</protein>
<reference evidence="1 2" key="1">
    <citation type="submission" date="2019-02" db="EMBL/GenBank/DDBJ databases">
        <title>Genome sequencing of Clostridium botulinum clinical isolates.</title>
        <authorList>
            <person name="Brunt J."/>
            <person name="Van Vliet A.H.M."/>
            <person name="Stringer S.C."/>
            <person name="Grant K.A."/>
            <person name="Carter A.C."/>
            <person name="Peck M.W."/>
        </authorList>
    </citation>
    <scope>NUCLEOTIDE SEQUENCE [LARGE SCALE GENOMIC DNA]</scope>
    <source>
        <strain evidence="1 2">R1125/03</strain>
    </source>
</reference>
<accession>A0A6M0SVD1</accession>
<evidence type="ECO:0000313" key="1">
    <source>
        <dbReference type="EMBL" id="NFA59446.1"/>
    </source>
</evidence>
<name>A0A6M0SVD1_CLOBO</name>
<evidence type="ECO:0000313" key="2">
    <source>
        <dbReference type="Proteomes" id="UP000473089"/>
    </source>
</evidence>
<dbReference type="AlphaFoldDB" id="A0A6M0SVD1"/>
<dbReference type="Proteomes" id="UP000473089">
    <property type="component" value="Unassembled WGS sequence"/>
</dbReference>
<comment type="caution">
    <text evidence="1">The sequence shown here is derived from an EMBL/GenBank/DDBJ whole genome shotgun (WGS) entry which is preliminary data.</text>
</comment>
<gene>
    <name evidence="1" type="ORF">EXM42_03260</name>
</gene>
<organism evidence="1 2">
    <name type="scientific">Clostridium botulinum</name>
    <dbReference type="NCBI Taxonomy" id="1491"/>
    <lineage>
        <taxon>Bacteria</taxon>
        <taxon>Bacillati</taxon>
        <taxon>Bacillota</taxon>
        <taxon>Clostridia</taxon>
        <taxon>Eubacteriales</taxon>
        <taxon>Clostridiaceae</taxon>
        <taxon>Clostridium</taxon>
    </lineage>
</organism>
<dbReference type="EMBL" id="SGJP01000005">
    <property type="protein sequence ID" value="NFA59446.1"/>
    <property type="molecule type" value="Genomic_DNA"/>
</dbReference>
<proteinExistence type="predicted"/>
<sequence length="162" mass="19479">MLTGKIFHDEFNELVGLIYTPSPNIDYYSYIKKQSDLGYHQVIITSQMMINLIECLCIDRDFEVTKIELLEEDMNQDDTISQYLNLTKKNKIYFHKLIEELKFIKNESSIDIKRVHFIGHSKDKKHFRFFIQVNGIYEIDKEFFEYETNELIKLLKRCMSNE</sequence>